<feature type="domain" description="RNA polymerase sigma factor 70 region 1.1" evidence="1">
    <location>
        <begin position="14"/>
        <end position="69"/>
    </location>
</feature>
<reference evidence="2 3" key="1">
    <citation type="submission" date="2023-08" db="EMBL/GenBank/DDBJ databases">
        <title>The draft genome sequence of Paracraurococcus sp. LOR1-02.</title>
        <authorList>
            <person name="Kingkaew E."/>
            <person name="Tanasupawat S."/>
        </authorList>
    </citation>
    <scope>NUCLEOTIDE SEQUENCE [LARGE SCALE GENOMIC DNA]</scope>
    <source>
        <strain evidence="2 3">LOR1-02</strain>
    </source>
</reference>
<dbReference type="InterPro" id="IPR007127">
    <property type="entry name" value="RNA_pol_sigma_70_r1_1"/>
</dbReference>
<accession>A0ABT9DY45</accession>
<dbReference type="EMBL" id="JAUTWS010000008">
    <property type="protein sequence ID" value="MDO9708813.1"/>
    <property type="molecule type" value="Genomic_DNA"/>
</dbReference>
<dbReference type="Gene3D" id="1.10.220.120">
    <property type="entry name" value="Sigma-70 factor, region 1.1"/>
    <property type="match status" value="2"/>
</dbReference>
<sequence length="134" mass="14299">MAGNPFQTWVVRIGPLIARGKARGWVTRAEIRAALARPIAPEGLVGEFTAALKAKGVRVRDRAPVEDGLLLDAMTAALERLIERGKARGYVTYEEMHAALPAGRVSSELIEDTLAHLAELGISVVEAEEGGTEG</sequence>
<keyword evidence="3" id="KW-1185">Reference proteome</keyword>
<evidence type="ECO:0000313" key="2">
    <source>
        <dbReference type="EMBL" id="MDO9708813.1"/>
    </source>
</evidence>
<dbReference type="RefSeq" id="WP_305103675.1">
    <property type="nucleotide sequence ID" value="NZ_JAUTWS010000008.1"/>
</dbReference>
<evidence type="ECO:0000313" key="3">
    <source>
        <dbReference type="Proteomes" id="UP001243009"/>
    </source>
</evidence>
<evidence type="ECO:0000259" key="1">
    <source>
        <dbReference type="Pfam" id="PF03979"/>
    </source>
</evidence>
<organism evidence="2 3">
    <name type="scientific">Paracraurococcus lichenis</name>
    <dbReference type="NCBI Taxonomy" id="3064888"/>
    <lineage>
        <taxon>Bacteria</taxon>
        <taxon>Pseudomonadati</taxon>
        <taxon>Pseudomonadota</taxon>
        <taxon>Alphaproteobacteria</taxon>
        <taxon>Acetobacterales</taxon>
        <taxon>Roseomonadaceae</taxon>
        <taxon>Paracraurococcus</taxon>
    </lineage>
</organism>
<dbReference type="Pfam" id="PF03979">
    <property type="entry name" value="Sigma70_r1_1"/>
    <property type="match status" value="2"/>
</dbReference>
<protein>
    <submittedName>
        <fullName evidence="2">RNA polymerase sigma factor region1.1 domain-containing protein</fullName>
    </submittedName>
</protein>
<comment type="caution">
    <text evidence="2">The sequence shown here is derived from an EMBL/GenBank/DDBJ whole genome shotgun (WGS) entry which is preliminary data.</text>
</comment>
<gene>
    <name evidence="2" type="ORF">Q7A36_10720</name>
</gene>
<feature type="domain" description="RNA polymerase sigma factor 70 region 1.1" evidence="1">
    <location>
        <begin position="75"/>
        <end position="129"/>
    </location>
</feature>
<proteinExistence type="predicted"/>
<name>A0ABT9DY45_9PROT</name>
<dbReference type="Proteomes" id="UP001243009">
    <property type="component" value="Unassembled WGS sequence"/>
</dbReference>
<dbReference type="InterPro" id="IPR042189">
    <property type="entry name" value="RNA_pol_sigma_70_r1_1_sf"/>
</dbReference>